<dbReference type="InParanoid" id="A0A1X7VJX4"/>
<name>A0A1X7VJX4_AMPQE</name>
<reference evidence="1" key="1">
    <citation type="submission" date="2017-05" db="UniProtKB">
        <authorList>
            <consortium name="EnsemblMetazoa"/>
        </authorList>
    </citation>
    <scope>IDENTIFICATION</scope>
</reference>
<evidence type="ECO:0000313" key="1">
    <source>
        <dbReference type="EnsemblMetazoa" id="Aqu2.1.39762_001"/>
    </source>
</evidence>
<dbReference type="EnsemblMetazoa" id="Aqu2.1.39762_001">
    <property type="protein sequence ID" value="Aqu2.1.39762_001"/>
    <property type="gene ID" value="Aqu2.1.39762"/>
</dbReference>
<sequence>LTLDSSLLIVSFSNASLFSSWCLSSSRSSSSWRPSSDFSSIVSLRVIWSLSKSKLAPPSGWSSSVRPSDLRVSKLLMSCSEREPSSERFDAE</sequence>
<proteinExistence type="predicted"/>
<dbReference type="AlphaFoldDB" id="A0A1X7VJX4"/>
<protein>
    <submittedName>
        <fullName evidence="1">Uncharacterized protein</fullName>
    </submittedName>
</protein>
<organism evidence="1">
    <name type="scientific">Amphimedon queenslandica</name>
    <name type="common">Sponge</name>
    <dbReference type="NCBI Taxonomy" id="400682"/>
    <lineage>
        <taxon>Eukaryota</taxon>
        <taxon>Metazoa</taxon>
        <taxon>Porifera</taxon>
        <taxon>Demospongiae</taxon>
        <taxon>Heteroscleromorpha</taxon>
        <taxon>Haplosclerida</taxon>
        <taxon>Niphatidae</taxon>
        <taxon>Amphimedon</taxon>
    </lineage>
</organism>
<accession>A0A1X7VJX4</accession>